<dbReference type="SUPFAM" id="SSF56436">
    <property type="entry name" value="C-type lectin-like"/>
    <property type="match status" value="1"/>
</dbReference>
<dbReference type="Pfam" id="PF00059">
    <property type="entry name" value="Lectin_C"/>
    <property type="match status" value="1"/>
</dbReference>
<name>A0A8B7UJZ5_CASCN</name>
<dbReference type="SMART" id="SM00034">
    <property type="entry name" value="CLECT"/>
    <property type="match status" value="1"/>
</dbReference>
<feature type="region of interest" description="Disordered" evidence="3">
    <location>
        <begin position="43"/>
        <end position="109"/>
    </location>
</feature>
<dbReference type="InterPro" id="IPR001304">
    <property type="entry name" value="C-type_lectin-like"/>
</dbReference>
<evidence type="ECO:0000256" key="2">
    <source>
        <dbReference type="ARBA" id="ARBA00023157"/>
    </source>
</evidence>
<evidence type="ECO:0000259" key="4">
    <source>
        <dbReference type="PROSITE" id="PS50041"/>
    </source>
</evidence>
<dbReference type="GO" id="GO:0030246">
    <property type="term" value="F:carbohydrate binding"/>
    <property type="evidence" value="ECO:0007669"/>
    <property type="project" value="UniProtKB-KW"/>
</dbReference>
<organism evidence="5">
    <name type="scientific">Castor canadensis</name>
    <name type="common">American beaver</name>
    <dbReference type="NCBI Taxonomy" id="51338"/>
    <lineage>
        <taxon>Eukaryota</taxon>
        <taxon>Metazoa</taxon>
        <taxon>Chordata</taxon>
        <taxon>Craniata</taxon>
        <taxon>Vertebrata</taxon>
        <taxon>Euteleostomi</taxon>
        <taxon>Mammalia</taxon>
        <taxon>Eutheria</taxon>
        <taxon>Euarchontoglires</taxon>
        <taxon>Glires</taxon>
        <taxon>Rodentia</taxon>
        <taxon>Castorimorpha</taxon>
        <taxon>Castoridae</taxon>
        <taxon>Castor</taxon>
    </lineage>
</organism>
<dbReference type="InterPro" id="IPR016186">
    <property type="entry name" value="C-type_lectin-like/link_sf"/>
</dbReference>
<sequence>MACEQGNSGLGVPVSSHTGDSAISIKGGRLLCDGQRSLQGSDLSYDLGEGIMEDDDNDDYENTAPPYKDLPPKPGSMPPPRPPRAGELGLGAQKSSALGPGSCSPSSWKNLEDLPLPPKPLKTTGLDLPPVTCPSRQSGVDLEPPPFQPSLTTTPVSWIHTRSRGSVCHQEDRLTVALCLLAATSLLLSSVGLAVTVIKYQEVAEKLRLLSLEQMSWREHVTGMAGLAGLKMDIDHVRANVNQSLVELRGLLDCSRVTCPDGWVPFEGKCYYFSSNTKSWDDARSFCQESYSHLVIIDSFAEHNFVTKTHGSPRVYWLGLNDKEREGDWRWLDGSPVTLSFWDPQEPNNIQNEDCASMNKGGTWNDLSCAKTTYWICERKCSC</sequence>
<dbReference type="PROSITE" id="PS00615">
    <property type="entry name" value="C_TYPE_LECTIN_1"/>
    <property type="match status" value="1"/>
</dbReference>
<keyword evidence="1" id="KW-0430">Lectin</keyword>
<protein>
    <submittedName>
        <fullName evidence="5">C-type lectin domain family 17, member A</fullName>
    </submittedName>
</protein>
<dbReference type="InterPro" id="IPR033989">
    <property type="entry name" value="CD209-like_CTLD"/>
</dbReference>
<dbReference type="InterPro" id="IPR050111">
    <property type="entry name" value="C-type_lectin/snaclec_domain"/>
</dbReference>
<dbReference type="CDD" id="cd03590">
    <property type="entry name" value="CLECT_DC-SIGN_like"/>
    <property type="match status" value="1"/>
</dbReference>
<dbReference type="PROSITE" id="PS50041">
    <property type="entry name" value="C_TYPE_LECTIN_2"/>
    <property type="match status" value="1"/>
</dbReference>
<proteinExistence type="predicted"/>
<feature type="domain" description="C-type lectin" evidence="4">
    <location>
        <begin position="266"/>
        <end position="378"/>
    </location>
</feature>
<evidence type="ECO:0000256" key="3">
    <source>
        <dbReference type="SAM" id="MobiDB-lite"/>
    </source>
</evidence>
<dbReference type="Gene3D" id="3.10.100.10">
    <property type="entry name" value="Mannose-Binding Protein A, subunit A"/>
    <property type="match status" value="1"/>
</dbReference>
<dbReference type="PANTHER" id="PTHR22803">
    <property type="entry name" value="MANNOSE, PHOSPHOLIPASE, LECTIN RECEPTOR RELATED"/>
    <property type="match status" value="1"/>
</dbReference>
<gene>
    <name evidence="5" type="primary">Clec17a</name>
</gene>
<dbReference type="OrthoDB" id="418245at2759"/>
<feature type="compositionally biased region" description="Acidic residues" evidence="3">
    <location>
        <begin position="51"/>
        <end position="61"/>
    </location>
</feature>
<keyword evidence="2" id="KW-1015">Disulfide bond</keyword>
<dbReference type="KEGG" id="ccan:109686635"/>
<reference evidence="5" key="1">
    <citation type="submission" date="2025-08" db="UniProtKB">
        <authorList>
            <consortium name="RefSeq"/>
        </authorList>
    </citation>
    <scope>IDENTIFICATION</scope>
    <source>
        <tissue evidence="5">Leukocyte</tissue>
    </source>
</reference>
<evidence type="ECO:0000256" key="1">
    <source>
        <dbReference type="ARBA" id="ARBA00022734"/>
    </source>
</evidence>
<dbReference type="RefSeq" id="XP_020019642.1">
    <property type="nucleotide sequence ID" value="XM_020164053.1"/>
</dbReference>
<dbReference type="InterPro" id="IPR016187">
    <property type="entry name" value="CTDL_fold"/>
</dbReference>
<dbReference type="AlphaFoldDB" id="A0A8B7UJZ5"/>
<evidence type="ECO:0000313" key="5">
    <source>
        <dbReference type="RefSeq" id="XP_020019642.1"/>
    </source>
</evidence>
<feature type="compositionally biased region" description="Pro residues" evidence="3">
    <location>
        <begin position="68"/>
        <end position="83"/>
    </location>
</feature>
<accession>A0A8B7UJZ5</accession>
<dbReference type="CTD" id="388512"/>
<dbReference type="InterPro" id="IPR018378">
    <property type="entry name" value="C-type_lectin_CS"/>
</dbReference>